<evidence type="ECO:0000313" key="2">
    <source>
        <dbReference type="Proteomes" id="UP000076532"/>
    </source>
</evidence>
<dbReference type="EMBL" id="KV417569">
    <property type="protein sequence ID" value="KZP18803.1"/>
    <property type="molecule type" value="Genomic_DNA"/>
</dbReference>
<dbReference type="AlphaFoldDB" id="A0A166HFB2"/>
<keyword evidence="2" id="KW-1185">Reference proteome</keyword>
<name>A0A166HFB2_9AGAM</name>
<organism evidence="1 2">
    <name type="scientific">Athelia psychrophila</name>
    <dbReference type="NCBI Taxonomy" id="1759441"/>
    <lineage>
        <taxon>Eukaryota</taxon>
        <taxon>Fungi</taxon>
        <taxon>Dikarya</taxon>
        <taxon>Basidiomycota</taxon>
        <taxon>Agaricomycotina</taxon>
        <taxon>Agaricomycetes</taxon>
        <taxon>Agaricomycetidae</taxon>
        <taxon>Atheliales</taxon>
        <taxon>Atheliaceae</taxon>
        <taxon>Athelia</taxon>
    </lineage>
</organism>
<protein>
    <submittedName>
        <fullName evidence="1">Uncharacterized protein</fullName>
    </submittedName>
</protein>
<accession>A0A166HFB2</accession>
<dbReference type="Proteomes" id="UP000076532">
    <property type="component" value="Unassembled WGS sequence"/>
</dbReference>
<sequence length="209" mass="23293">MTVIVVRMALRVSGAVVRAYSWASTRSPRISHKSVVINSFILYARTGAKRVGKAAEENFRIDIKDVTGHVHQYSVPARIPPNGPFWIPQDMSHYYRLQTLVRAKSSTSTPIMSWSNSKDDSKFCVHAMGTFLYEAVGKPTEISEMLLECMLSINANEDDITLKFKRNGSEVQSMSLTEPKLSSVVPLGLNSAHYRSWTSSEAPVAIQII</sequence>
<reference evidence="1 2" key="1">
    <citation type="journal article" date="2016" name="Mol. Biol. Evol.">
        <title>Comparative Genomics of Early-Diverging Mushroom-Forming Fungi Provides Insights into the Origins of Lignocellulose Decay Capabilities.</title>
        <authorList>
            <person name="Nagy L.G."/>
            <person name="Riley R."/>
            <person name="Tritt A."/>
            <person name="Adam C."/>
            <person name="Daum C."/>
            <person name="Floudas D."/>
            <person name="Sun H."/>
            <person name="Yadav J.S."/>
            <person name="Pangilinan J."/>
            <person name="Larsson K.H."/>
            <person name="Matsuura K."/>
            <person name="Barry K."/>
            <person name="Labutti K."/>
            <person name="Kuo R."/>
            <person name="Ohm R.A."/>
            <person name="Bhattacharya S.S."/>
            <person name="Shirouzu T."/>
            <person name="Yoshinaga Y."/>
            <person name="Martin F.M."/>
            <person name="Grigoriev I.V."/>
            <person name="Hibbett D.S."/>
        </authorList>
    </citation>
    <scope>NUCLEOTIDE SEQUENCE [LARGE SCALE GENOMIC DNA]</scope>
    <source>
        <strain evidence="1 2">CBS 109695</strain>
    </source>
</reference>
<proteinExistence type="predicted"/>
<evidence type="ECO:0000313" key="1">
    <source>
        <dbReference type="EMBL" id="KZP18803.1"/>
    </source>
</evidence>
<gene>
    <name evidence="1" type="ORF">FIBSPDRAFT_893205</name>
</gene>